<dbReference type="AlphaFoldDB" id="A0ABD2JM14"/>
<evidence type="ECO:0000313" key="2">
    <source>
        <dbReference type="EMBL" id="KAL3091653.1"/>
    </source>
</evidence>
<evidence type="ECO:0000313" key="3">
    <source>
        <dbReference type="Proteomes" id="UP001620626"/>
    </source>
</evidence>
<keyword evidence="3" id="KW-1185">Reference proteome</keyword>
<reference evidence="2 3" key="1">
    <citation type="submission" date="2024-10" db="EMBL/GenBank/DDBJ databases">
        <authorList>
            <person name="Kim D."/>
        </authorList>
    </citation>
    <scope>NUCLEOTIDE SEQUENCE [LARGE SCALE GENOMIC DNA]</scope>
    <source>
        <strain evidence="2">BH-2024</strain>
    </source>
</reference>
<name>A0ABD2JM14_9BILA</name>
<sequence length="119" mass="13498">MALVQFSVVFFAPPLPLSLLPSRLQSVISFCSFHRLNFENSASEMARVGEENRRRRNMAEHARQQQTHSKVHKNANRTPTVPSSASCNGSQQHNHPLDAILKRNCEETSNNQPKPHIKE</sequence>
<feature type="region of interest" description="Disordered" evidence="1">
    <location>
        <begin position="47"/>
        <end position="119"/>
    </location>
</feature>
<organism evidence="2 3">
    <name type="scientific">Heterodera trifolii</name>
    <dbReference type="NCBI Taxonomy" id="157864"/>
    <lineage>
        <taxon>Eukaryota</taxon>
        <taxon>Metazoa</taxon>
        <taxon>Ecdysozoa</taxon>
        <taxon>Nematoda</taxon>
        <taxon>Chromadorea</taxon>
        <taxon>Rhabditida</taxon>
        <taxon>Tylenchina</taxon>
        <taxon>Tylenchomorpha</taxon>
        <taxon>Tylenchoidea</taxon>
        <taxon>Heteroderidae</taxon>
        <taxon>Heteroderinae</taxon>
        <taxon>Heterodera</taxon>
    </lineage>
</organism>
<evidence type="ECO:0000256" key="1">
    <source>
        <dbReference type="SAM" id="MobiDB-lite"/>
    </source>
</evidence>
<feature type="compositionally biased region" description="Basic and acidic residues" evidence="1">
    <location>
        <begin position="47"/>
        <end position="63"/>
    </location>
</feature>
<comment type="caution">
    <text evidence="2">The sequence shown here is derived from an EMBL/GenBank/DDBJ whole genome shotgun (WGS) entry which is preliminary data.</text>
</comment>
<accession>A0ABD2JM14</accession>
<feature type="compositionally biased region" description="Polar residues" evidence="1">
    <location>
        <begin position="76"/>
        <end position="94"/>
    </location>
</feature>
<dbReference type="EMBL" id="JBICBT010000941">
    <property type="protein sequence ID" value="KAL3091653.1"/>
    <property type="molecule type" value="Genomic_DNA"/>
</dbReference>
<dbReference type="Proteomes" id="UP001620626">
    <property type="component" value="Unassembled WGS sequence"/>
</dbReference>
<gene>
    <name evidence="2" type="ORF">niasHT_024235</name>
</gene>
<proteinExistence type="predicted"/>
<protein>
    <submittedName>
        <fullName evidence="2">Uncharacterized protein</fullName>
    </submittedName>
</protein>